<feature type="active site" description="Proton acceptor" evidence="5">
    <location>
        <position position="82"/>
    </location>
</feature>
<protein>
    <recommendedName>
        <fullName evidence="4 7">dTDP-4-dehydrorhamnose 3,5-epimerase</fullName>
        <ecNumber evidence="3 7">5.1.3.13</ecNumber>
    </recommendedName>
    <alternativeName>
        <fullName evidence="7">Thymidine diphospho-4-keto-rhamnose 3,5-epimerase</fullName>
    </alternativeName>
</protein>
<dbReference type="InterPro" id="IPR014710">
    <property type="entry name" value="RmlC-like_jellyroll"/>
</dbReference>
<dbReference type="PANTHER" id="PTHR21047">
    <property type="entry name" value="DTDP-6-DEOXY-D-GLUCOSE-3,5 EPIMERASE"/>
    <property type="match status" value="1"/>
</dbReference>
<comment type="subunit">
    <text evidence="7">Homodimer.</text>
</comment>
<dbReference type="Pfam" id="PF00908">
    <property type="entry name" value="dTDP_sugar_isom"/>
    <property type="match status" value="1"/>
</dbReference>
<evidence type="ECO:0000256" key="1">
    <source>
        <dbReference type="ARBA" id="ARBA00001298"/>
    </source>
</evidence>
<comment type="pathway">
    <text evidence="7">Carbohydrate biosynthesis; dTDP-L-rhamnose biosynthesis.</text>
</comment>
<dbReference type="Gene3D" id="2.60.120.10">
    <property type="entry name" value="Jelly Rolls"/>
    <property type="match status" value="1"/>
</dbReference>
<dbReference type="STRING" id="1715693.PH7735_03259"/>
<evidence type="ECO:0000256" key="7">
    <source>
        <dbReference type="RuleBase" id="RU364069"/>
    </source>
</evidence>
<feature type="site" description="Participates in a stacking interaction with the thymidine ring of dTDP-4-oxo-6-deoxyglucose" evidence="6">
    <location>
        <position position="158"/>
    </location>
</feature>
<dbReference type="GO" id="GO:0019305">
    <property type="term" value="P:dTDP-rhamnose biosynthetic process"/>
    <property type="evidence" value="ECO:0007669"/>
    <property type="project" value="UniProtKB-UniRule"/>
</dbReference>
<evidence type="ECO:0000313" key="9">
    <source>
        <dbReference type="Proteomes" id="UP000051870"/>
    </source>
</evidence>
<gene>
    <name evidence="8" type="primary">rfbC</name>
    <name evidence="8" type="ORF">PH7735_03259</name>
</gene>
<dbReference type="InterPro" id="IPR000888">
    <property type="entry name" value="RmlC-like"/>
</dbReference>
<sequence>MPALDCYADAETLFLNVRFIVTVESTALPGVLLITPARFGDHRGFFSESWNRQRMVENGVDIDFVQDNHSLSREVGTVRGLHFQSPPHAQAKLVRCGKGSLFDVAVDIRKGSPTFGRWIGEELSFENGKQLLIPAGFLHGFVTREPDTEIIYKCSDYYSPECDGAVRFDDPDIAIDWNMGDVAAVLSDKDTAAPFLKDFDSPFVYEG</sequence>
<name>A0A0P1IEQ8_9RHOB</name>
<comment type="catalytic activity">
    <reaction evidence="1 7">
        <text>dTDP-4-dehydro-6-deoxy-alpha-D-glucose = dTDP-4-dehydro-beta-L-rhamnose</text>
        <dbReference type="Rhea" id="RHEA:16969"/>
        <dbReference type="ChEBI" id="CHEBI:57649"/>
        <dbReference type="ChEBI" id="CHEBI:62830"/>
        <dbReference type="EC" id="5.1.3.13"/>
    </reaction>
</comment>
<dbReference type="GO" id="GO:0008830">
    <property type="term" value="F:dTDP-4-dehydrorhamnose 3,5-epimerase activity"/>
    <property type="evidence" value="ECO:0007669"/>
    <property type="project" value="UniProtKB-UniRule"/>
</dbReference>
<dbReference type="CDD" id="cd00438">
    <property type="entry name" value="cupin_RmlC"/>
    <property type="match status" value="1"/>
</dbReference>
<keyword evidence="7 8" id="KW-0413">Isomerase</keyword>
<dbReference type="GO" id="GO:0005829">
    <property type="term" value="C:cytosol"/>
    <property type="evidence" value="ECO:0007669"/>
    <property type="project" value="TreeGrafter"/>
</dbReference>
<evidence type="ECO:0000256" key="4">
    <source>
        <dbReference type="ARBA" id="ARBA00019595"/>
    </source>
</evidence>
<evidence type="ECO:0000313" key="8">
    <source>
        <dbReference type="EMBL" id="CUK08543.1"/>
    </source>
</evidence>
<comment type="function">
    <text evidence="2 7">Catalyzes the epimerization of the C3' and C5'positions of dTDP-6-deoxy-D-xylo-4-hexulose, forming dTDP-6-deoxy-L-lyxo-4-hexulose.</text>
</comment>
<comment type="similarity">
    <text evidence="7">Belongs to the dTDP-4-dehydrorhamnose 3,5-epimerase family.</text>
</comment>
<reference evidence="9" key="1">
    <citation type="submission" date="2015-09" db="EMBL/GenBank/DDBJ databases">
        <authorList>
            <person name="Rodrigo-Torres Lidia"/>
            <person name="Arahal R.David."/>
        </authorList>
    </citation>
    <scope>NUCLEOTIDE SEQUENCE [LARGE SCALE GENOMIC DNA]</scope>
    <source>
        <strain evidence="9">CECT 7735</strain>
    </source>
</reference>
<evidence type="ECO:0000256" key="3">
    <source>
        <dbReference type="ARBA" id="ARBA00012098"/>
    </source>
</evidence>
<dbReference type="PANTHER" id="PTHR21047:SF2">
    <property type="entry name" value="THYMIDINE DIPHOSPHO-4-KETO-RHAMNOSE 3,5-EPIMERASE"/>
    <property type="match status" value="1"/>
</dbReference>
<dbReference type="SUPFAM" id="SSF51182">
    <property type="entry name" value="RmlC-like cupins"/>
    <property type="match status" value="1"/>
</dbReference>
<organism evidence="8 9">
    <name type="scientific">Shimia thalassica</name>
    <dbReference type="NCBI Taxonomy" id="1715693"/>
    <lineage>
        <taxon>Bacteria</taxon>
        <taxon>Pseudomonadati</taxon>
        <taxon>Pseudomonadota</taxon>
        <taxon>Alphaproteobacteria</taxon>
        <taxon>Rhodobacterales</taxon>
        <taxon>Roseobacteraceae</taxon>
    </lineage>
</organism>
<evidence type="ECO:0000256" key="5">
    <source>
        <dbReference type="PIRSR" id="PIRSR600888-1"/>
    </source>
</evidence>
<keyword evidence="9" id="KW-1185">Reference proteome</keyword>
<dbReference type="EC" id="5.1.3.13" evidence="3 7"/>
<dbReference type="UniPathway" id="UPA00124"/>
<accession>A0A0P1IEQ8</accession>
<feature type="active site" description="Proton donor" evidence="5">
    <location>
        <position position="152"/>
    </location>
</feature>
<dbReference type="InterPro" id="IPR011051">
    <property type="entry name" value="RmlC_Cupin_sf"/>
</dbReference>
<proteinExistence type="inferred from homology"/>
<dbReference type="Proteomes" id="UP000051870">
    <property type="component" value="Unassembled WGS sequence"/>
</dbReference>
<dbReference type="NCBIfam" id="TIGR01221">
    <property type="entry name" value="rmlC"/>
    <property type="match status" value="1"/>
</dbReference>
<dbReference type="AlphaFoldDB" id="A0A0P1IEQ8"/>
<dbReference type="EMBL" id="CYTW01000004">
    <property type="protein sequence ID" value="CUK08543.1"/>
    <property type="molecule type" value="Genomic_DNA"/>
</dbReference>
<evidence type="ECO:0000256" key="2">
    <source>
        <dbReference type="ARBA" id="ARBA00001997"/>
    </source>
</evidence>
<dbReference type="GO" id="GO:0000271">
    <property type="term" value="P:polysaccharide biosynthetic process"/>
    <property type="evidence" value="ECO:0007669"/>
    <property type="project" value="TreeGrafter"/>
</dbReference>
<evidence type="ECO:0000256" key="6">
    <source>
        <dbReference type="PIRSR" id="PIRSR600888-3"/>
    </source>
</evidence>